<keyword evidence="1" id="KW-0238">DNA-binding</keyword>
<protein>
    <recommendedName>
        <fullName evidence="2">Cas12f1-like TNB domain-containing protein</fullName>
    </recommendedName>
</protein>
<organism evidence="3">
    <name type="scientific">Ignisphaera aggregans</name>
    <dbReference type="NCBI Taxonomy" id="334771"/>
    <lineage>
        <taxon>Archaea</taxon>
        <taxon>Thermoproteota</taxon>
        <taxon>Thermoprotei</taxon>
        <taxon>Desulfurococcales</taxon>
        <taxon>Desulfurococcaceae</taxon>
        <taxon>Ignisphaera</taxon>
    </lineage>
</organism>
<proteinExistence type="predicted"/>
<dbReference type="NCBIfam" id="TIGR01766">
    <property type="entry name" value="IS200/IS605 family accessory protein TnpB-like domain"/>
    <property type="match status" value="1"/>
</dbReference>
<comment type="caution">
    <text evidence="3">The sequence shown here is derived from an EMBL/GenBank/DDBJ whole genome shotgun (WGS) entry which is preliminary data.</text>
</comment>
<name>A0A7J3Z7A2_9CREN</name>
<reference evidence="3" key="1">
    <citation type="journal article" date="2020" name="mSystems">
        <title>Genome- and Community-Level Interaction Insights into Carbon Utilization and Element Cycling Functions of Hydrothermarchaeota in Hydrothermal Sediment.</title>
        <authorList>
            <person name="Zhou Z."/>
            <person name="Liu Y."/>
            <person name="Xu W."/>
            <person name="Pan J."/>
            <person name="Luo Z.H."/>
            <person name="Li M."/>
        </authorList>
    </citation>
    <scope>NUCLEOTIDE SEQUENCE [LARGE SCALE GENOMIC DNA]</scope>
    <source>
        <strain evidence="3">SpSt-1105</strain>
    </source>
</reference>
<dbReference type="EMBL" id="DRYQ01000072">
    <property type="protein sequence ID" value="HHQ50650.1"/>
    <property type="molecule type" value="Genomic_DNA"/>
</dbReference>
<dbReference type="GO" id="GO:0003677">
    <property type="term" value="F:DNA binding"/>
    <property type="evidence" value="ECO:0007669"/>
    <property type="project" value="UniProtKB-KW"/>
</dbReference>
<sequence length="188" mass="22086">MRTSTTTLATFTLDGRLVRLKRFKTPLRKILTHRIWVERIQKRYAKSWRFIKGVKRAIERHGERIRNISWGYPHKIGDLIAGLALRHRSVVVLEELEGLRENSNKGREFNKKLAHWFYRRMQFCVEYEARERGLEAFRANPRGTSSKCPRCSSRLAGSSYRILRCRNCGFIGDRDVIATVNLIQKVPL</sequence>
<feature type="domain" description="Cas12f1-like TNB" evidence="2">
    <location>
        <begin position="118"/>
        <end position="182"/>
    </location>
</feature>
<evidence type="ECO:0000256" key="1">
    <source>
        <dbReference type="ARBA" id="ARBA00023125"/>
    </source>
</evidence>
<dbReference type="InterPro" id="IPR010095">
    <property type="entry name" value="Cas12f1-like_TNB"/>
</dbReference>
<dbReference type="Pfam" id="PF07282">
    <property type="entry name" value="Cas12f1-like_TNB"/>
    <property type="match status" value="1"/>
</dbReference>
<evidence type="ECO:0000313" key="3">
    <source>
        <dbReference type="EMBL" id="HHQ50650.1"/>
    </source>
</evidence>
<dbReference type="AlphaFoldDB" id="A0A7J3Z7A2"/>
<gene>
    <name evidence="3" type="ORF">ENM66_04790</name>
</gene>
<evidence type="ECO:0000259" key="2">
    <source>
        <dbReference type="Pfam" id="PF07282"/>
    </source>
</evidence>
<accession>A0A7J3Z7A2</accession>